<dbReference type="PANTHER" id="PTHR40980">
    <property type="entry name" value="PLUG DOMAIN-CONTAINING PROTEIN"/>
    <property type="match status" value="1"/>
</dbReference>
<keyword evidence="2" id="KW-0472">Membrane</keyword>
<dbReference type="HOGENOM" id="CLU_513762_0_0_6"/>
<dbReference type="Proteomes" id="UP000010116">
    <property type="component" value="Unassembled WGS sequence"/>
</dbReference>
<dbReference type="InterPro" id="IPR000531">
    <property type="entry name" value="Beta-barrel_TonB"/>
</dbReference>
<keyword evidence="3" id="KW-0998">Cell outer membrane</keyword>
<reference evidence="5 6" key="1">
    <citation type="journal article" date="2012" name="ISME J.">
        <title>Genomic insights to SAR86, an abundant and uncultivated marine bacterial lineage.</title>
        <authorList>
            <person name="Dupont C.L."/>
            <person name="Rusch D.B."/>
            <person name="Yooseph S."/>
            <person name="Lombardo M.J."/>
            <person name="Richter R.A."/>
            <person name="Valas R."/>
            <person name="Novotny M."/>
            <person name="Yee-Greenbaum J."/>
            <person name="Selengut J.D."/>
            <person name="Haft D.H."/>
            <person name="Halpern A.L."/>
            <person name="Lasken R.S."/>
            <person name="Nealson K."/>
            <person name="Friedman R."/>
            <person name="Venter J.C."/>
        </authorList>
    </citation>
    <scope>NUCLEOTIDE SEQUENCE [LARGE SCALE GENOMIC DNA]</scope>
</reference>
<dbReference type="AlphaFoldDB" id="J4KSC1"/>
<dbReference type="EMBL" id="JH611193">
    <property type="protein sequence ID" value="EJP72444.1"/>
    <property type="molecule type" value="Genomic_DNA"/>
</dbReference>
<gene>
    <name evidence="5" type="ORF">NT02SARS_1268</name>
</gene>
<comment type="subcellular location">
    <subcellularLocation>
        <location evidence="1">Cell outer membrane</location>
    </subcellularLocation>
</comment>
<evidence type="ECO:0000256" key="1">
    <source>
        <dbReference type="ARBA" id="ARBA00004442"/>
    </source>
</evidence>
<keyword evidence="5" id="KW-0675">Receptor</keyword>
<evidence type="ECO:0000256" key="2">
    <source>
        <dbReference type="ARBA" id="ARBA00023136"/>
    </source>
</evidence>
<proteinExistence type="predicted"/>
<dbReference type="Pfam" id="PF00593">
    <property type="entry name" value="TonB_dep_Rec_b-barrel"/>
    <property type="match status" value="1"/>
</dbReference>
<evidence type="ECO:0000313" key="5">
    <source>
        <dbReference type="EMBL" id="EJP72444.1"/>
    </source>
</evidence>
<dbReference type="SUPFAM" id="SSF56935">
    <property type="entry name" value="Porins"/>
    <property type="match status" value="1"/>
</dbReference>
<dbReference type="GO" id="GO:0009279">
    <property type="term" value="C:cell outer membrane"/>
    <property type="evidence" value="ECO:0007669"/>
    <property type="project" value="UniProtKB-SubCell"/>
</dbReference>
<dbReference type="Gene3D" id="2.40.170.20">
    <property type="entry name" value="TonB-dependent receptor, beta-barrel domain"/>
    <property type="match status" value="1"/>
</dbReference>
<evidence type="ECO:0000313" key="6">
    <source>
        <dbReference type="Proteomes" id="UP000010116"/>
    </source>
</evidence>
<accession>J4KSC1</accession>
<sequence>MLTYDLLPDDVFNRIDLPNYLGSGQDFYIMDAATGDAIYWFTRAGFISDSNSTDGSPWNASTPSNWPAGCQANDAVDADGNPNGLFDEATGQKTTQRGVLCYGDVDSDNTITESLRSLFVNFNFDTETRKGQEIRAQLGLRYEEVEQLSTSLTNVPSNTAWSLGDFDYGLSVGLVTEGPVFFSTPGESDYFLPNFNMTFEHAENRIIRLSASKTISRPDLEQMRASVDIGSTDVRYPITLNVGNPALEPYEAINYDLAYEYYYKEGSYAAINYFHKELDGYHGSEMYSGGFNNVRDVTRGPRGVLITPENDNALCDIHSWACGWSTAYDYAWYMLTNETFVCGDAQDCIPNPGVLFSHSNAVFLGNEDDPLYQFNIALPTNRFGGTIEGFELAAQHLFDNGFGVIANLTLVDGDTNADPSIIGEQFALGGFGDAGNFAVFYENEKYSTRLSYNWKGETYAGMDQYNPLFIEERGQVDLTATYNLNDKGAIFFEAINLTDEEVRLFSRYEEMLFLFQDHGTIYKAGFRYKF</sequence>
<dbReference type="PANTHER" id="PTHR40980:SF3">
    <property type="entry name" value="TONB-DEPENDENT RECEPTOR-LIKE BETA-BARREL DOMAIN-CONTAINING PROTEIN"/>
    <property type="match status" value="1"/>
</dbReference>
<evidence type="ECO:0000256" key="3">
    <source>
        <dbReference type="ARBA" id="ARBA00023237"/>
    </source>
</evidence>
<organism evidence="5 6">
    <name type="scientific">SAR86 cluster bacterium SAR86B</name>
    <dbReference type="NCBI Taxonomy" id="1123867"/>
    <lineage>
        <taxon>Bacteria</taxon>
        <taxon>Pseudomonadati</taxon>
        <taxon>Pseudomonadota</taxon>
        <taxon>Gammaproteobacteria</taxon>
        <taxon>SAR86 cluster</taxon>
    </lineage>
</organism>
<protein>
    <submittedName>
        <fullName evidence="5">TonB-dependent receptor</fullName>
    </submittedName>
</protein>
<feature type="domain" description="TonB-dependent receptor-like beta-barrel" evidence="4">
    <location>
        <begin position="32"/>
        <end position="497"/>
    </location>
</feature>
<evidence type="ECO:0000259" key="4">
    <source>
        <dbReference type="Pfam" id="PF00593"/>
    </source>
</evidence>
<dbReference type="InterPro" id="IPR036942">
    <property type="entry name" value="Beta-barrel_TonB_sf"/>
</dbReference>
<name>J4KSC1_9GAMM</name>